<feature type="domain" description="Secretion system C-terminal sorting" evidence="1">
    <location>
        <begin position="166"/>
        <end position="240"/>
    </location>
</feature>
<feature type="non-terminal residue" evidence="2">
    <location>
        <position position="244"/>
    </location>
</feature>
<dbReference type="Gene3D" id="2.60.40.4070">
    <property type="match status" value="1"/>
</dbReference>
<reference evidence="2" key="1">
    <citation type="submission" date="2018-05" db="EMBL/GenBank/DDBJ databases">
        <authorList>
            <person name="Lanie J.A."/>
            <person name="Ng W.-L."/>
            <person name="Kazmierczak K.M."/>
            <person name="Andrzejewski T.M."/>
            <person name="Davidsen T.M."/>
            <person name="Wayne K.J."/>
            <person name="Tettelin H."/>
            <person name="Glass J.I."/>
            <person name="Rusch D."/>
            <person name="Podicherti R."/>
            <person name="Tsui H.-C.T."/>
            <person name="Winkler M.E."/>
        </authorList>
    </citation>
    <scope>NUCLEOTIDE SEQUENCE</scope>
</reference>
<dbReference type="AlphaFoldDB" id="A0A383BR20"/>
<accession>A0A383BR20</accession>
<feature type="non-terminal residue" evidence="2">
    <location>
        <position position="1"/>
    </location>
</feature>
<dbReference type="Pfam" id="PF18962">
    <property type="entry name" value="Por_Secre_tail"/>
    <property type="match status" value="1"/>
</dbReference>
<proteinExistence type="predicted"/>
<sequence length="244" mass="26842">VGGLLNLSGTEGYWFITNAEVSFSYNSPVEGVARKASPVRSVPMEFAFRQSTQQAFYFVNNATIGGEPIEKEDLIIAYNGDVRVGSRYWYGETTDVPAMGTNGSDSYAGYCSPGDKVSFKVLDASSGNLIDMDVDGETIWNNNSFSVISLSEQRIIPEEISFSSAYPNPFNPVTMLEFSVPIEMDVQVVVYDMMGRVVSELVSGLHEPGYHEVRWNASQQSSGIYFVKMIAGGKTNILKLMLVK</sequence>
<name>A0A383BR20_9ZZZZ</name>
<organism evidence="2">
    <name type="scientific">marine metagenome</name>
    <dbReference type="NCBI Taxonomy" id="408172"/>
    <lineage>
        <taxon>unclassified sequences</taxon>
        <taxon>metagenomes</taxon>
        <taxon>ecological metagenomes</taxon>
    </lineage>
</organism>
<gene>
    <name evidence="2" type="ORF">METZ01_LOCUS475097</name>
</gene>
<dbReference type="EMBL" id="UINC01202439">
    <property type="protein sequence ID" value="SVE22243.1"/>
    <property type="molecule type" value="Genomic_DNA"/>
</dbReference>
<protein>
    <recommendedName>
        <fullName evidence="1">Secretion system C-terminal sorting domain-containing protein</fullName>
    </recommendedName>
</protein>
<evidence type="ECO:0000259" key="1">
    <source>
        <dbReference type="Pfam" id="PF18962"/>
    </source>
</evidence>
<evidence type="ECO:0000313" key="2">
    <source>
        <dbReference type="EMBL" id="SVE22243.1"/>
    </source>
</evidence>
<dbReference type="NCBIfam" id="TIGR04183">
    <property type="entry name" value="Por_Secre_tail"/>
    <property type="match status" value="1"/>
</dbReference>
<dbReference type="InterPro" id="IPR026444">
    <property type="entry name" value="Secre_tail"/>
</dbReference>